<dbReference type="InterPro" id="IPR006143">
    <property type="entry name" value="RND_pump_MFP"/>
</dbReference>
<feature type="domain" description="Multidrug resistance protein MdtA-like C-terminal permuted SH3" evidence="8">
    <location>
        <begin position="308"/>
        <end position="367"/>
    </location>
</feature>
<feature type="domain" description="Multidrug resistance protein MdtA-like alpha-helical hairpin" evidence="5">
    <location>
        <begin position="107"/>
        <end position="177"/>
    </location>
</feature>
<dbReference type="PROSITE" id="PS51257">
    <property type="entry name" value="PROKAR_LIPOPROTEIN"/>
    <property type="match status" value="1"/>
</dbReference>
<dbReference type="OrthoDB" id="9816569at2"/>
<comment type="caution">
    <text evidence="9">The sequence shown here is derived from an EMBL/GenBank/DDBJ whole genome shotgun (WGS) entry which is preliminary data.</text>
</comment>
<dbReference type="GO" id="GO:0005886">
    <property type="term" value="C:plasma membrane"/>
    <property type="evidence" value="ECO:0007669"/>
    <property type="project" value="UniProtKB-SubCell"/>
</dbReference>
<proteinExistence type="inferred from homology"/>
<dbReference type="InterPro" id="IPR058627">
    <property type="entry name" value="MdtA-like_C"/>
</dbReference>
<dbReference type="InterPro" id="IPR058624">
    <property type="entry name" value="MdtA-like_HH"/>
</dbReference>
<evidence type="ECO:0000259" key="5">
    <source>
        <dbReference type="Pfam" id="PF25876"/>
    </source>
</evidence>
<feature type="region of interest" description="Disordered" evidence="3">
    <location>
        <begin position="371"/>
        <end position="393"/>
    </location>
</feature>
<dbReference type="Gene3D" id="2.40.50.100">
    <property type="match status" value="1"/>
</dbReference>
<name>R0E4H2_CAUVI</name>
<dbReference type="InterPro" id="IPR058625">
    <property type="entry name" value="MdtA-like_BSH"/>
</dbReference>
<organism evidence="9 10">
    <name type="scientific">Caulobacter vibrioides OR37</name>
    <dbReference type="NCBI Taxonomy" id="1292034"/>
    <lineage>
        <taxon>Bacteria</taxon>
        <taxon>Pseudomonadati</taxon>
        <taxon>Pseudomonadota</taxon>
        <taxon>Alphaproteobacteria</taxon>
        <taxon>Caulobacterales</taxon>
        <taxon>Caulobacteraceae</taxon>
        <taxon>Caulobacter</taxon>
    </lineage>
</organism>
<dbReference type="Gene3D" id="2.40.420.20">
    <property type="match status" value="1"/>
</dbReference>
<evidence type="ECO:0000259" key="6">
    <source>
        <dbReference type="Pfam" id="PF25917"/>
    </source>
</evidence>
<evidence type="ECO:0000259" key="8">
    <source>
        <dbReference type="Pfam" id="PF25967"/>
    </source>
</evidence>
<protein>
    <submittedName>
        <fullName evidence="9">RND family efflux transporter, MFP subunit</fullName>
    </submittedName>
</protein>
<dbReference type="Pfam" id="PF25967">
    <property type="entry name" value="RND-MFP_C"/>
    <property type="match status" value="1"/>
</dbReference>
<accession>R0E4H2</accession>
<evidence type="ECO:0000256" key="2">
    <source>
        <dbReference type="ARBA" id="ARBA00009477"/>
    </source>
</evidence>
<feature type="signal peptide" evidence="4">
    <location>
        <begin position="1"/>
        <end position="22"/>
    </location>
</feature>
<dbReference type="NCBIfam" id="TIGR01730">
    <property type="entry name" value="RND_mfp"/>
    <property type="match status" value="1"/>
</dbReference>
<evidence type="ECO:0000313" key="10">
    <source>
        <dbReference type="Proteomes" id="UP000013063"/>
    </source>
</evidence>
<feature type="domain" description="Multidrug resistance protein MdtA-like beta-barrel" evidence="7">
    <location>
        <begin position="215"/>
        <end position="301"/>
    </location>
</feature>
<feature type="domain" description="Multidrug resistance protein MdtA-like barrel-sandwich hybrid" evidence="6">
    <location>
        <begin position="70"/>
        <end position="210"/>
    </location>
</feature>
<keyword evidence="10" id="KW-1185">Reference proteome</keyword>
<dbReference type="eggNOG" id="COG0845">
    <property type="taxonomic scope" value="Bacteria"/>
</dbReference>
<dbReference type="SUPFAM" id="SSF111369">
    <property type="entry name" value="HlyD-like secretion proteins"/>
    <property type="match status" value="1"/>
</dbReference>
<dbReference type="InterPro" id="IPR058626">
    <property type="entry name" value="MdtA-like_b-barrel"/>
</dbReference>
<comment type="similarity">
    <text evidence="2">Belongs to the membrane fusion protein (MFP) (TC 8.A.1) family.</text>
</comment>
<dbReference type="PANTHER" id="PTHR30158:SF3">
    <property type="entry name" value="MULTIDRUG EFFLUX PUMP SUBUNIT ACRA-RELATED"/>
    <property type="match status" value="1"/>
</dbReference>
<evidence type="ECO:0000256" key="1">
    <source>
        <dbReference type="ARBA" id="ARBA00004196"/>
    </source>
</evidence>
<dbReference type="Pfam" id="PF25876">
    <property type="entry name" value="HH_MFP_RND"/>
    <property type="match status" value="1"/>
</dbReference>
<dbReference type="STRING" id="1292034.OR37_03621"/>
<comment type="subcellular location">
    <subcellularLocation>
        <location evidence="1">Cell envelope</location>
    </subcellularLocation>
</comment>
<dbReference type="FunFam" id="2.40.420.20:FF:000001">
    <property type="entry name" value="Efflux RND transporter periplasmic adaptor subunit"/>
    <property type="match status" value="1"/>
</dbReference>
<dbReference type="GO" id="GO:0046677">
    <property type="term" value="P:response to antibiotic"/>
    <property type="evidence" value="ECO:0007669"/>
    <property type="project" value="TreeGrafter"/>
</dbReference>
<dbReference type="Pfam" id="PF25917">
    <property type="entry name" value="BSH_RND"/>
    <property type="match status" value="1"/>
</dbReference>
<gene>
    <name evidence="9" type="ORF">OR37_03621</name>
</gene>
<reference evidence="9 10" key="1">
    <citation type="journal article" date="2013" name="Genome Announc.">
        <title>Draft Genome Sequence for Caulobacter sp. Strain OR37, a Bacterium Tolerant to Heavy Metals.</title>
        <authorList>
            <person name="Utturkar S.M."/>
            <person name="Bollmann A."/>
            <person name="Brzoska R.M."/>
            <person name="Klingeman D.M."/>
            <person name="Epstein S.E."/>
            <person name="Palumbo A.V."/>
            <person name="Brown S.D."/>
        </authorList>
    </citation>
    <scope>NUCLEOTIDE SEQUENCE [LARGE SCALE GENOMIC DNA]</scope>
    <source>
        <strain evidence="9 10">OR37</strain>
    </source>
</reference>
<dbReference type="RefSeq" id="WP_004623105.1">
    <property type="nucleotide sequence ID" value="NZ_APMP01000031.1"/>
</dbReference>
<dbReference type="GO" id="GO:0022857">
    <property type="term" value="F:transmembrane transporter activity"/>
    <property type="evidence" value="ECO:0007669"/>
    <property type="project" value="InterPro"/>
</dbReference>
<dbReference type="EMBL" id="APMP01000031">
    <property type="protein sequence ID" value="ENZ80498.1"/>
    <property type="molecule type" value="Genomic_DNA"/>
</dbReference>
<sequence precursor="true">MQFQRSAVTTAVGLAAIALTLAACGKGQGAGGAGMGMGGPAEVGYIVVQPQSVGLTTELAGRTSAYLVSDVRPQVGGVIKSRLFQEGSIVHAGQSLYQIDPATYQATYNSAVAALAQAQAQATSAKLKADRYRTLVETGAVSKQDNDDAQAAALQTAAAVAVQKAAVDNARINLNYTKVAAPISGRIGKSSVTPGALVTASQATALATVQDLSKIYVDVTQTSAELLKLKEQFASGKLGKAGSTSVSLKLEDGSTYPLAGSLEFSDITVDPGTGAVGLRAVFPNPNGALLPGMYVHAVLTQGVASGGVLVPQTAIQRDPKGNAMVSVVGAQGAEPRPVTLGQTVGDKWLVTGGLKPGDKVITEGLQKLRPGVPIKPVPAGSAPAAQTAPSAKR</sequence>
<dbReference type="Gene3D" id="2.40.30.170">
    <property type="match status" value="1"/>
</dbReference>
<evidence type="ECO:0000313" key="9">
    <source>
        <dbReference type="EMBL" id="ENZ80498.1"/>
    </source>
</evidence>
<dbReference type="Gene3D" id="1.10.287.470">
    <property type="entry name" value="Helix hairpin bin"/>
    <property type="match status" value="1"/>
</dbReference>
<dbReference type="AlphaFoldDB" id="R0E4H2"/>
<dbReference type="PATRIC" id="fig|1292034.3.peg.3593"/>
<dbReference type="PANTHER" id="PTHR30158">
    <property type="entry name" value="ACRA/E-RELATED COMPONENT OF DRUG EFFLUX TRANSPORTER"/>
    <property type="match status" value="1"/>
</dbReference>
<dbReference type="Pfam" id="PF25944">
    <property type="entry name" value="Beta-barrel_RND"/>
    <property type="match status" value="1"/>
</dbReference>
<keyword evidence="4" id="KW-0732">Signal</keyword>
<feature type="chain" id="PRO_5004340270" evidence="4">
    <location>
        <begin position="23"/>
        <end position="393"/>
    </location>
</feature>
<evidence type="ECO:0000259" key="7">
    <source>
        <dbReference type="Pfam" id="PF25944"/>
    </source>
</evidence>
<dbReference type="Proteomes" id="UP000013063">
    <property type="component" value="Unassembled WGS sequence"/>
</dbReference>
<evidence type="ECO:0000256" key="3">
    <source>
        <dbReference type="SAM" id="MobiDB-lite"/>
    </source>
</evidence>
<evidence type="ECO:0000256" key="4">
    <source>
        <dbReference type="SAM" id="SignalP"/>
    </source>
</evidence>